<dbReference type="PANTHER" id="PTHR46630">
    <property type="entry name" value="TETRATRICOPEPTIDE REPEAT PROTEIN 29"/>
    <property type="match status" value="1"/>
</dbReference>
<evidence type="ECO:0000256" key="4">
    <source>
        <dbReference type="ARBA" id="ARBA00022803"/>
    </source>
</evidence>
<dbReference type="SMART" id="SM00028">
    <property type="entry name" value="TPR"/>
    <property type="match status" value="5"/>
</dbReference>
<comment type="subcellular location">
    <subcellularLocation>
        <location evidence="1">Cytoplasm</location>
    </subcellularLocation>
</comment>
<dbReference type="Pfam" id="PF13424">
    <property type="entry name" value="TPR_12"/>
    <property type="match status" value="2"/>
</dbReference>
<dbReference type="EMBL" id="CAJNOR010002021">
    <property type="protein sequence ID" value="CAF1235961.1"/>
    <property type="molecule type" value="Genomic_DNA"/>
</dbReference>
<dbReference type="InterPro" id="IPR019734">
    <property type="entry name" value="TPR_rpt"/>
</dbReference>
<dbReference type="SUPFAM" id="SSF48452">
    <property type="entry name" value="TPR-like"/>
    <property type="match status" value="2"/>
</dbReference>
<accession>A0A814Z0H2</accession>
<dbReference type="Proteomes" id="UP000663828">
    <property type="component" value="Unassembled WGS sequence"/>
</dbReference>
<evidence type="ECO:0000256" key="6">
    <source>
        <dbReference type="ARBA" id="ARBA00044739"/>
    </source>
</evidence>
<dbReference type="GO" id="GO:0005737">
    <property type="term" value="C:cytoplasm"/>
    <property type="evidence" value="ECO:0007669"/>
    <property type="project" value="UniProtKB-SubCell"/>
</dbReference>
<evidence type="ECO:0000256" key="5">
    <source>
        <dbReference type="ARBA" id="ARBA00040665"/>
    </source>
</evidence>
<dbReference type="InterPro" id="IPR051476">
    <property type="entry name" value="Bac_ResReg_Asp_Phosphatase"/>
</dbReference>
<dbReference type="InterPro" id="IPR011990">
    <property type="entry name" value="TPR-like_helical_dom_sf"/>
</dbReference>
<evidence type="ECO:0000313" key="9">
    <source>
        <dbReference type="Proteomes" id="UP000663828"/>
    </source>
</evidence>
<dbReference type="PROSITE" id="PS50005">
    <property type="entry name" value="TPR"/>
    <property type="match status" value="3"/>
</dbReference>
<feature type="repeat" description="TPR" evidence="7">
    <location>
        <begin position="605"/>
        <end position="638"/>
    </location>
</feature>
<evidence type="ECO:0000256" key="2">
    <source>
        <dbReference type="ARBA" id="ARBA00022490"/>
    </source>
</evidence>
<proteinExistence type="predicted"/>
<dbReference type="Gene3D" id="1.25.40.10">
    <property type="entry name" value="Tetratricopeptide repeat domain"/>
    <property type="match status" value="2"/>
</dbReference>
<evidence type="ECO:0000256" key="3">
    <source>
        <dbReference type="ARBA" id="ARBA00022737"/>
    </source>
</evidence>
<name>A0A814Z0H2_ADIRI</name>
<keyword evidence="3" id="KW-0677">Repeat</keyword>
<evidence type="ECO:0000256" key="1">
    <source>
        <dbReference type="ARBA" id="ARBA00004496"/>
    </source>
</evidence>
<evidence type="ECO:0000313" key="8">
    <source>
        <dbReference type="EMBL" id="CAF1235961.1"/>
    </source>
</evidence>
<reference evidence="8" key="1">
    <citation type="submission" date="2021-02" db="EMBL/GenBank/DDBJ databases">
        <authorList>
            <person name="Nowell W R."/>
        </authorList>
    </citation>
    <scope>NUCLEOTIDE SEQUENCE</scope>
</reference>
<keyword evidence="2" id="KW-0963">Cytoplasm</keyword>
<dbReference type="PANTHER" id="PTHR46630:SF1">
    <property type="entry name" value="TETRATRICOPEPTIDE REPEAT PROTEIN 29"/>
    <property type="match status" value="1"/>
</dbReference>
<sequence>MGNCQEKFTLFWLDEYVHTSGHNRKINGHLRSIIHNFKAFDDLLLCKEAIQAFPTDQRLILVVSGRFGSVMVPQIYNVEHLSAIYVYCMDKESNKQWADQYTKVKDVINEEDELLDRIESDTISRVNDFDNVSFNIYGRPIDSRHSPIVELQECFIQTLALIDILLRLDVCSKYDREFLSQCTREFKKFKTQSKMMTNFDTYMEKKALWCYLHHTTLRKFIHNALSTQDIQQMLSCHSIIQSINEQLKQSRHRTFNKVYFGQVMTSYEIGYLQKSVNGLFSTTTFLLADESEDRARQKLQESILHLRSDAENYYMVFFSININEDARVSKPFGAIDKIAGFIPEGEVLFMIGSIFRLTEVKNTETELLVKLDLCSEDEPDIQLIFEEMRRYIGASNEVGKINLQTFADIIHRWGKLDSAQSIYVKLIGDLQGLPLKELYKTLATISKDRNEHVESVQWFEKALETQKKTEPRNWMEIASLNDCLGNAHFRNKSFSQALKYHKQARNYFRQERSENHPRMGNINSNIGSDYKEKGDYTEALNYFLRALEICAKNPSNNPTNVAKTHNEIAIVYSRLDRYNDALEHFNRSIDIWRQGNLRNDDTALASIYRNMGELYERTNDLPQALLYYKEAYDIYERSIIPYQTILHELHRKMLAITKRL</sequence>
<feature type="repeat" description="TPR" evidence="7">
    <location>
        <begin position="562"/>
        <end position="595"/>
    </location>
</feature>
<comment type="caution">
    <text evidence="8">The sequence shown here is derived from an EMBL/GenBank/DDBJ whole genome shotgun (WGS) entry which is preliminary data.</text>
</comment>
<evidence type="ECO:0000256" key="7">
    <source>
        <dbReference type="PROSITE-ProRule" id="PRU00339"/>
    </source>
</evidence>
<keyword evidence="9" id="KW-1185">Reference proteome</keyword>
<comment type="function">
    <text evidence="6">Axonemal protein which is implicated in axonemal and/or peri-axonemal structure assembly and regulates flagellum assembly and beating and therefore sperm motility.</text>
</comment>
<gene>
    <name evidence="8" type="ORF">XAT740_LOCUS25480</name>
</gene>
<feature type="repeat" description="TPR" evidence="7">
    <location>
        <begin position="520"/>
        <end position="553"/>
    </location>
</feature>
<protein>
    <recommendedName>
        <fullName evidence="5">Tetratricopeptide repeat protein 29</fullName>
    </recommendedName>
</protein>
<organism evidence="8 9">
    <name type="scientific">Adineta ricciae</name>
    <name type="common">Rotifer</name>
    <dbReference type="NCBI Taxonomy" id="249248"/>
    <lineage>
        <taxon>Eukaryota</taxon>
        <taxon>Metazoa</taxon>
        <taxon>Spiralia</taxon>
        <taxon>Gnathifera</taxon>
        <taxon>Rotifera</taxon>
        <taxon>Eurotatoria</taxon>
        <taxon>Bdelloidea</taxon>
        <taxon>Adinetida</taxon>
        <taxon>Adinetidae</taxon>
        <taxon>Adineta</taxon>
    </lineage>
</organism>
<dbReference type="AlphaFoldDB" id="A0A814Z0H2"/>
<keyword evidence="4 7" id="KW-0802">TPR repeat</keyword>